<dbReference type="HAMAP" id="MF_00137">
    <property type="entry name" value="SAICAR_synth"/>
    <property type="match status" value="1"/>
</dbReference>
<dbReference type="Gene3D" id="3.30.200.20">
    <property type="entry name" value="Phosphorylase Kinase, domain 1"/>
    <property type="match status" value="1"/>
</dbReference>
<gene>
    <name evidence="8" type="primary">purC</name>
    <name evidence="10" type="ORF">H9828_10145</name>
</gene>
<dbReference type="PANTHER" id="PTHR43700">
    <property type="entry name" value="PHOSPHORIBOSYLAMINOIMIDAZOLE-SUCCINOCARBOXAMIDE SYNTHASE"/>
    <property type="match status" value="1"/>
</dbReference>
<name>A0A9D1Z2Q0_9BACT</name>
<dbReference type="CDD" id="cd01414">
    <property type="entry name" value="SAICAR_synt_Sc"/>
    <property type="match status" value="1"/>
</dbReference>
<keyword evidence="4 8" id="KW-0547">Nucleotide-binding</keyword>
<evidence type="ECO:0000256" key="2">
    <source>
        <dbReference type="ARBA" id="ARBA00010190"/>
    </source>
</evidence>
<dbReference type="GO" id="GO:0006189">
    <property type="term" value="P:'de novo' IMP biosynthetic process"/>
    <property type="evidence" value="ECO:0007669"/>
    <property type="project" value="UniProtKB-UniRule"/>
</dbReference>
<proteinExistence type="inferred from homology"/>
<dbReference type="Pfam" id="PF01259">
    <property type="entry name" value="SAICAR_synt"/>
    <property type="match status" value="1"/>
</dbReference>
<evidence type="ECO:0000259" key="9">
    <source>
        <dbReference type="Pfam" id="PF01259"/>
    </source>
</evidence>
<dbReference type="GO" id="GO:0005524">
    <property type="term" value="F:ATP binding"/>
    <property type="evidence" value="ECO:0007669"/>
    <property type="project" value="UniProtKB-KW"/>
</dbReference>
<evidence type="ECO:0000256" key="5">
    <source>
        <dbReference type="ARBA" id="ARBA00022755"/>
    </source>
</evidence>
<dbReference type="InterPro" id="IPR028923">
    <property type="entry name" value="SAICAR_synt/ADE2_N"/>
</dbReference>
<evidence type="ECO:0000256" key="3">
    <source>
        <dbReference type="ARBA" id="ARBA00022598"/>
    </source>
</evidence>
<dbReference type="Gene3D" id="3.30.470.20">
    <property type="entry name" value="ATP-grasp fold, B domain"/>
    <property type="match status" value="1"/>
</dbReference>
<dbReference type="PANTHER" id="PTHR43700:SF1">
    <property type="entry name" value="PHOSPHORIBOSYLAMINOIMIDAZOLE-SUCCINOCARBOXAMIDE SYNTHASE"/>
    <property type="match status" value="1"/>
</dbReference>
<evidence type="ECO:0000256" key="7">
    <source>
        <dbReference type="ARBA" id="ARBA00048475"/>
    </source>
</evidence>
<sequence length="318" mass="36169">MNAITKTDFAFEGQKSKYTGKVRDVYDINDQYLVMVVTDRISAFDVVLPEGIPYKGQVLNQIAAKFLDATADILPNWKLATPDPMVTVGRKCEPFKVEMVIRGYLSGHAWREYKAGKREICGVPMPEGMVENQKFPEPIITPTSKAAEGHDEDISKEQIIASGLVSREEYEQLEKYTRAIYQRGSEIAAKMGLILVDTKYEFGKKDGVIYLMDEIHTPDSSRYFYAEGYEERLAKGERQKQLSKEFVREWLMANGFQGQQGQQVPEMTPEIVTGITDRYIELYEKITGEKFVKAEASDTRAILNRIEKNVSECLKGLK</sequence>
<dbReference type="PROSITE" id="PS01058">
    <property type="entry name" value="SAICAR_SYNTHETASE_2"/>
    <property type="match status" value="1"/>
</dbReference>
<accession>A0A9D1Z2Q0</accession>
<comment type="catalytic activity">
    <reaction evidence="7 8">
        <text>5-amino-1-(5-phospho-D-ribosyl)imidazole-4-carboxylate + L-aspartate + ATP = (2S)-2-[5-amino-1-(5-phospho-beta-D-ribosyl)imidazole-4-carboxamido]succinate + ADP + phosphate + 2 H(+)</text>
        <dbReference type="Rhea" id="RHEA:22628"/>
        <dbReference type="ChEBI" id="CHEBI:15378"/>
        <dbReference type="ChEBI" id="CHEBI:29991"/>
        <dbReference type="ChEBI" id="CHEBI:30616"/>
        <dbReference type="ChEBI" id="CHEBI:43474"/>
        <dbReference type="ChEBI" id="CHEBI:58443"/>
        <dbReference type="ChEBI" id="CHEBI:77657"/>
        <dbReference type="ChEBI" id="CHEBI:456216"/>
        <dbReference type="EC" id="6.3.2.6"/>
    </reaction>
</comment>
<evidence type="ECO:0000256" key="6">
    <source>
        <dbReference type="ARBA" id="ARBA00022840"/>
    </source>
</evidence>
<evidence type="ECO:0000256" key="8">
    <source>
        <dbReference type="HAMAP-Rule" id="MF_00137"/>
    </source>
</evidence>
<keyword evidence="6 8" id="KW-0067">ATP-binding</keyword>
<evidence type="ECO:0000313" key="10">
    <source>
        <dbReference type="EMBL" id="HIY69762.1"/>
    </source>
</evidence>
<evidence type="ECO:0000313" key="11">
    <source>
        <dbReference type="Proteomes" id="UP000886844"/>
    </source>
</evidence>
<comment type="caution">
    <text evidence="10">The sequence shown here is derived from an EMBL/GenBank/DDBJ whole genome shotgun (WGS) entry which is preliminary data.</text>
</comment>
<comment type="pathway">
    <text evidence="1 8">Purine metabolism; IMP biosynthesis via de novo pathway; 5-amino-1-(5-phospho-D-ribosyl)imidazole-4-carboxamide from 5-amino-1-(5-phospho-D-ribosyl)imidazole-4-carboxylate: step 1/2.</text>
</comment>
<dbReference type="NCBIfam" id="NF010568">
    <property type="entry name" value="PRK13961.1"/>
    <property type="match status" value="1"/>
</dbReference>
<dbReference type="NCBIfam" id="NF009251">
    <property type="entry name" value="PRK12607.1"/>
    <property type="match status" value="1"/>
</dbReference>
<comment type="similarity">
    <text evidence="2 8">Belongs to the SAICAR synthetase family.</text>
</comment>
<evidence type="ECO:0000256" key="1">
    <source>
        <dbReference type="ARBA" id="ARBA00004672"/>
    </source>
</evidence>
<dbReference type="Proteomes" id="UP000886844">
    <property type="component" value="Unassembled WGS sequence"/>
</dbReference>
<dbReference type="EMBL" id="DXDA01000080">
    <property type="protein sequence ID" value="HIY69762.1"/>
    <property type="molecule type" value="Genomic_DNA"/>
</dbReference>
<evidence type="ECO:0000256" key="4">
    <source>
        <dbReference type="ARBA" id="ARBA00022741"/>
    </source>
</evidence>
<reference evidence="10" key="1">
    <citation type="journal article" date="2021" name="PeerJ">
        <title>Extensive microbial diversity within the chicken gut microbiome revealed by metagenomics and culture.</title>
        <authorList>
            <person name="Gilroy R."/>
            <person name="Ravi A."/>
            <person name="Getino M."/>
            <person name="Pursley I."/>
            <person name="Horton D.L."/>
            <person name="Alikhan N.F."/>
            <person name="Baker D."/>
            <person name="Gharbi K."/>
            <person name="Hall N."/>
            <person name="Watson M."/>
            <person name="Adriaenssens E.M."/>
            <person name="Foster-Nyarko E."/>
            <person name="Jarju S."/>
            <person name="Secka A."/>
            <person name="Antonio M."/>
            <person name="Oren A."/>
            <person name="Chaudhuri R.R."/>
            <person name="La Ragione R."/>
            <person name="Hildebrand F."/>
            <person name="Pallen M.J."/>
        </authorList>
    </citation>
    <scope>NUCLEOTIDE SEQUENCE</scope>
    <source>
        <strain evidence="10">5134</strain>
    </source>
</reference>
<organism evidence="10 11">
    <name type="scientific">Candidatus Alistipes intestinigallinarum</name>
    <dbReference type="NCBI Taxonomy" id="2838440"/>
    <lineage>
        <taxon>Bacteria</taxon>
        <taxon>Pseudomonadati</taxon>
        <taxon>Bacteroidota</taxon>
        <taxon>Bacteroidia</taxon>
        <taxon>Bacteroidales</taxon>
        <taxon>Rikenellaceae</taxon>
        <taxon>Alistipes</taxon>
    </lineage>
</organism>
<protein>
    <recommendedName>
        <fullName evidence="8">Phosphoribosylaminoimidazole-succinocarboxamide synthase</fullName>
        <ecNumber evidence="8">6.3.2.6</ecNumber>
    </recommendedName>
    <alternativeName>
        <fullName evidence="8">SAICAR synthetase</fullName>
    </alternativeName>
</protein>
<dbReference type="GO" id="GO:0005737">
    <property type="term" value="C:cytoplasm"/>
    <property type="evidence" value="ECO:0007669"/>
    <property type="project" value="TreeGrafter"/>
</dbReference>
<dbReference type="FunFam" id="3.30.470.20:FF:000015">
    <property type="entry name" value="Phosphoribosylaminoimidazole-succinocarboxamide synthase"/>
    <property type="match status" value="1"/>
</dbReference>
<keyword evidence="3 8" id="KW-0436">Ligase</keyword>
<dbReference type="AlphaFoldDB" id="A0A9D1Z2Q0"/>
<dbReference type="SUPFAM" id="SSF56104">
    <property type="entry name" value="SAICAR synthase-like"/>
    <property type="match status" value="1"/>
</dbReference>
<keyword evidence="5 8" id="KW-0658">Purine biosynthesis</keyword>
<dbReference type="FunFam" id="3.30.200.20:FF:000199">
    <property type="entry name" value="Phosphoribosylaminoimidazole-succinocarboxamide synthase"/>
    <property type="match status" value="1"/>
</dbReference>
<dbReference type="EC" id="6.3.2.6" evidence="8"/>
<feature type="domain" description="SAICAR synthetase/ADE2 N-terminal" evidence="9">
    <location>
        <begin position="18"/>
        <end position="257"/>
    </location>
</feature>
<dbReference type="GO" id="GO:0004639">
    <property type="term" value="F:phosphoribosylaminoimidazolesuccinocarboxamide synthase activity"/>
    <property type="evidence" value="ECO:0007669"/>
    <property type="project" value="UniProtKB-UniRule"/>
</dbReference>
<reference evidence="10" key="2">
    <citation type="submission" date="2021-04" db="EMBL/GenBank/DDBJ databases">
        <authorList>
            <person name="Gilroy R."/>
        </authorList>
    </citation>
    <scope>NUCLEOTIDE SEQUENCE</scope>
    <source>
        <strain evidence="10">5134</strain>
    </source>
</reference>
<dbReference type="InterPro" id="IPR018236">
    <property type="entry name" value="SAICAR_synthetase_CS"/>
</dbReference>